<protein>
    <recommendedName>
        <fullName evidence="1">DUF58 domain-containing protein</fullName>
    </recommendedName>
</protein>
<dbReference type="InterPro" id="IPR002881">
    <property type="entry name" value="DUF58"/>
</dbReference>
<dbReference type="Gene3D" id="3.40.50.410">
    <property type="entry name" value="von Willebrand factor, type A domain"/>
    <property type="match status" value="1"/>
</dbReference>
<dbReference type="RefSeq" id="WP_136082341.1">
    <property type="nucleotide sequence ID" value="NZ_CAAHFG010000004.1"/>
</dbReference>
<dbReference type="PANTHER" id="PTHR33608">
    <property type="entry name" value="BLL2464 PROTEIN"/>
    <property type="match status" value="1"/>
</dbReference>
<evidence type="ECO:0000259" key="1">
    <source>
        <dbReference type="Pfam" id="PF01882"/>
    </source>
</evidence>
<name>A0A6C2UAA4_PONDE</name>
<dbReference type="InterPro" id="IPR036465">
    <property type="entry name" value="vWFA_dom_sf"/>
</dbReference>
<sequence length="296" mass="33650">MPDPKSQNLLKKVREIQIVSRKVVNELLGGEYKSAFKGRGMEFDEVREYMPGDEVRTIDWNVTARTGKPFVKRFIEEREQALFFLVDMSASGSFGSTPKSKNEIAAELCGLLAFSAIKNNDKVGLIIFTDEIELFVPPDKGQLHVLHLIREILSFEPKRKGTCIACALDYLGKMVKKKCVTFLISDFQDADYDKQLKLAALHYDLVAITITDPRELELPNAGLVELTDAETGEQILVDTASSTARKKFNVAARARHLEIKDSLTRLNIDQIDVQTNQDYMRSLIRFFQTRDRRQTL</sequence>
<gene>
    <name evidence="2" type="ORF">PDESU_05411</name>
</gene>
<proteinExistence type="predicted"/>
<dbReference type="EMBL" id="CAAHFG010000004">
    <property type="protein sequence ID" value="VGO16819.1"/>
    <property type="molecule type" value="Genomic_DNA"/>
</dbReference>
<feature type="domain" description="DUF58" evidence="1">
    <location>
        <begin position="45"/>
        <end position="255"/>
    </location>
</feature>
<evidence type="ECO:0000313" key="3">
    <source>
        <dbReference type="Proteomes" id="UP000366872"/>
    </source>
</evidence>
<dbReference type="Pfam" id="PF01882">
    <property type="entry name" value="DUF58"/>
    <property type="match status" value="1"/>
</dbReference>
<evidence type="ECO:0000313" key="2">
    <source>
        <dbReference type="EMBL" id="VGO16819.1"/>
    </source>
</evidence>
<dbReference type="SUPFAM" id="SSF53300">
    <property type="entry name" value="vWA-like"/>
    <property type="match status" value="1"/>
</dbReference>
<accession>A0A6C2UAA4</accession>
<organism evidence="2 3">
    <name type="scientific">Pontiella desulfatans</name>
    <dbReference type="NCBI Taxonomy" id="2750659"/>
    <lineage>
        <taxon>Bacteria</taxon>
        <taxon>Pseudomonadati</taxon>
        <taxon>Kiritimatiellota</taxon>
        <taxon>Kiritimatiellia</taxon>
        <taxon>Kiritimatiellales</taxon>
        <taxon>Pontiellaceae</taxon>
        <taxon>Pontiella</taxon>
    </lineage>
</organism>
<dbReference type="PANTHER" id="PTHR33608:SF6">
    <property type="entry name" value="BLL2464 PROTEIN"/>
    <property type="match status" value="1"/>
</dbReference>
<reference evidence="2 3" key="1">
    <citation type="submission" date="2019-04" db="EMBL/GenBank/DDBJ databases">
        <authorList>
            <person name="Van Vliet M D."/>
        </authorList>
    </citation>
    <scope>NUCLEOTIDE SEQUENCE [LARGE SCALE GENOMIC DNA]</scope>
    <source>
        <strain evidence="2 3">F1</strain>
    </source>
</reference>
<keyword evidence="3" id="KW-1185">Reference proteome</keyword>
<dbReference type="AlphaFoldDB" id="A0A6C2UAA4"/>
<dbReference type="Proteomes" id="UP000366872">
    <property type="component" value="Unassembled WGS sequence"/>
</dbReference>